<evidence type="ECO:0000256" key="1">
    <source>
        <dbReference type="ARBA" id="ARBA00012771"/>
    </source>
</evidence>
<dbReference type="EMBL" id="FWXS01000005">
    <property type="protein sequence ID" value="SMC67850.1"/>
    <property type="molecule type" value="Genomic_DNA"/>
</dbReference>
<dbReference type="InterPro" id="IPR004556">
    <property type="entry name" value="HemK-like"/>
</dbReference>
<dbReference type="OrthoDB" id="9800643at2"/>
<protein>
    <recommendedName>
        <fullName evidence="1">peptide chain release factor N(5)-glutamine methyltransferase</fullName>
        <ecNumber evidence="1">2.1.1.297</ecNumber>
    </recommendedName>
</protein>
<keyword evidence="4" id="KW-0949">S-adenosyl-L-methionine</keyword>
<keyword evidence="3 7" id="KW-0808">Transferase</keyword>
<dbReference type="RefSeq" id="WP_084017453.1">
    <property type="nucleotide sequence ID" value="NZ_FWXS01000005.1"/>
</dbReference>
<evidence type="ECO:0000313" key="8">
    <source>
        <dbReference type="Proteomes" id="UP000192393"/>
    </source>
</evidence>
<reference evidence="7 8" key="1">
    <citation type="submission" date="2017-04" db="EMBL/GenBank/DDBJ databases">
        <authorList>
            <person name="Afonso C.L."/>
            <person name="Miller P.J."/>
            <person name="Scott M.A."/>
            <person name="Spackman E."/>
            <person name="Goraichik I."/>
            <person name="Dimitrov K.M."/>
            <person name="Suarez D.L."/>
            <person name="Swayne D.E."/>
        </authorList>
    </citation>
    <scope>NUCLEOTIDE SEQUENCE [LARGE SCALE GENOMIC DNA]</scope>
    <source>
        <strain evidence="7 8">CGMCC 1.12708</strain>
    </source>
</reference>
<dbReference type="Gene3D" id="3.40.50.150">
    <property type="entry name" value="Vaccinia Virus protein VP39"/>
    <property type="match status" value="1"/>
</dbReference>
<evidence type="ECO:0000259" key="6">
    <source>
        <dbReference type="Pfam" id="PF05175"/>
    </source>
</evidence>
<dbReference type="PANTHER" id="PTHR18895:SF74">
    <property type="entry name" value="MTRF1L RELEASE FACTOR GLUTAMINE METHYLTRANSFERASE"/>
    <property type="match status" value="1"/>
</dbReference>
<evidence type="ECO:0000256" key="2">
    <source>
        <dbReference type="ARBA" id="ARBA00022603"/>
    </source>
</evidence>
<dbReference type="Gene3D" id="1.10.8.10">
    <property type="entry name" value="DNA helicase RuvA subunit, C-terminal domain"/>
    <property type="match status" value="1"/>
</dbReference>
<dbReference type="NCBIfam" id="TIGR03534">
    <property type="entry name" value="RF_mod_PrmC"/>
    <property type="match status" value="1"/>
</dbReference>
<dbReference type="InterPro" id="IPR007848">
    <property type="entry name" value="Small_mtfrase_dom"/>
</dbReference>
<dbReference type="PROSITE" id="PS00092">
    <property type="entry name" value="N6_MTASE"/>
    <property type="match status" value="1"/>
</dbReference>
<dbReference type="InterPro" id="IPR019874">
    <property type="entry name" value="RF_methyltr_PrmC"/>
</dbReference>
<sequence length="287" mass="33377">MKLLELKNLFQKELNSIYSESEIDMIFFWLAEKIVDKPASILKLALNEEWTEFEQNKNRFIFQLMELKTHKPFQYVLGETEFYGLKFFVNENVLIPRPETEELVEWIINDYRHPELFEGQKIIDIGTGSGCIPITLKKNLPGAEISALDFSERALEVAKNNAGFHQTKIEFIHSDFLKMDSSALPKFDIIVSNPPYIADSERNSMAKNVLEFEPASALFVPDENDLIFYEKIIEFAQGKLNPNGKIYVEINQNLAQKTEELFQNHFNFVELKKDISGNYRMLKAFNQ</sequence>
<evidence type="ECO:0000256" key="5">
    <source>
        <dbReference type="ARBA" id="ARBA00048391"/>
    </source>
</evidence>
<dbReference type="AlphaFoldDB" id="A0A1W2B4Y0"/>
<comment type="catalytic activity">
    <reaction evidence="5">
        <text>L-glutaminyl-[peptide chain release factor] + S-adenosyl-L-methionine = N(5)-methyl-L-glutaminyl-[peptide chain release factor] + S-adenosyl-L-homocysteine + H(+)</text>
        <dbReference type="Rhea" id="RHEA:42896"/>
        <dbReference type="Rhea" id="RHEA-COMP:10271"/>
        <dbReference type="Rhea" id="RHEA-COMP:10272"/>
        <dbReference type="ChEBI" id="CHEBI:15378"/>
        <dbReference type="ChEBI" id="CHEBI:30011"/>
        <dbReference type="ChEBI" id="CHEBI:57856"/>
        <dbReference type="ChEBI" id="CHEBI:59789"/>
        <dbReference type="ChEBI" id="CHEBI:61891"/>
        <dbReference type="EC" id="2.1.1.297"/>
    </reaction>
</comment>
<dbReference type="InterPro" id="IPR050320">
    <property type="entry name" value="N5-glutamine_MTase"/>
</dbReference>
<dbReference type="CDD" id="cd02440">
    <property type="entry name" value="AdoMet_MTases"/>
    <property type="match status" value="1"/>
</dbReference>
<evidence type="ECO:0000313" key="7">
    <source>
        <dbReference type="EMBL" id="SMC67850.1"/>
    </source>
</evidence>
<evidence type="ECO:0000256" key="3">
    <source>
        <dbReference type="ARBA" id="ARBA00022679"/>
    </source>
</evidence>
<organism evidence="7 8">
    <name type="scientific">Moheibacter sediminis</name>
    <dbReference type="NCBI Taxonomy" id="1434700"/>
    <lineage>
        <taxon>Bacteria</taxon>
        <taxon>Pseudomonadati</taxon>
        <taxon>Bacteroidota</taxon>
        <taxon>Flavobacteriia</taxon>
        <taxon>Flavobacteriales</taxon>
        <taxon>Weeksellaceae</taxon>
        <taxon>Moheibacter</taxon>
    </lineage>
</organism>
<dbReference type="InterPro" id="IPR002052">
    <property type="entry name" value="DNA_methylase_N6_adenine_CS"/>
</dbReference>
<dbReference type="NCBIfam" id="TIGR00536">
    <property type="entry name" value="hemK_fam"/>
    <property type="match status" value="1"/>
</dbReference>
<dbReference type="EC" id="2.1.1.297" evidence="1"/>
<name>A0A1W2B4Y0_9FLAO</name>
<dbReference type="STRING" id="1434700.SAMN06296427_105255"/>
<dbReference type="Pfam" id="PF05175">
    <property type="entry name" value="MTS"/>
    <property type="match status" value="1"/>
</dbReference>
<dbReference type="GO" id="GO:0102559">
    <property type="term" value="F:peptide chain release factor N(5)-glutamine methyltransferase activity"/>
    <property type="evidence" value="ECO:0007669"/>
    <property type="project" value="UniProtKB-EC"/>
</dbReference>
<keyword evidence="2 7" id="KW-0489">Methyltransferase</keyword>
<evidence type="ECO:0000256" key="4">
    <source>
        <dbReference type="ARBA" id="ARBA00022691"/>
    </source>
</evidence>
<keyword evidence="8" id="KW-1185">Reference proteome</keyword>
<dbReference type="Proteomes" id="UP000192393">
    <property type="component" value="Unassembled WGS sequence"/>
</dbReference>
<accession>A0A1W2B4Y0</accession>
<proteinExistence type="predicted"/>
<dbReference type="SUPFAM" id="SSF53335">
    <property type="entry name" value="S-adenosyl-L-methionine-dependent methyltransferases"/>
    <property type="match status" value="1"/>
</dbReference>
<gene>
    <name evidence="7" type="ORF">SAMN06296427_105255</name>
</gene>
<feature type="domain" description="Methyltransferase small" evidence="6">
    <location>
        <begin position="118"/>
        <end position="206"/>
    </location>
</feature>
<dbReference type="GO" id="GO:0032259">
    <property type="term" value="P:methylation"/>
    <property type="evidence" value="ECO:0007669"/>
    <property type="project" value="UniProtKB-KW"/>
</dbReference>
<dbReference type="PANTHER" id="PTHR18895">
    <property type="entry name" value="HEMK METHYLTRANSFERASE"/>
    <property type="match status" value="1"/>
</dbReference>
<dbReference type="GO" id="GO:0003676">
    <property type="term" value="F:nucleic acid binding"/>
    <property type="evidence" value="ECO:0007669"/>
    <property type="project" value="InterPro"/>
</dbReference>
<dbReference type="InterPro" id="IPR029063">
    <property type="entry name" value="SAM-dependent_MTases_sf"/>
</dbReference>